<dbReference type="AlphaFoldDB" id="A0A0A2V458"/>
<organism evidence="2 3">
    <name type="scientific">Paracoccidioides lutzii (strain ATCC MYA-826 / Pb01)</name>
    <name type="common">Paracoccidioides brasiliensis</name>
    <dbReference type="NCBI Taxonomy" id="502779"/>
    <lineage>
        <taxon>Eukaryota</taxon>
        <taxon>Fungi</taxon>
        <taxon>Dikarya</taxon>
        <taxon>Ascomycota</taxon>
        <taxon>Pezizomycotina</taxon>
        <taxon>Eurotiomycetes</taxon>
        <taxon>Eurotiomycetidae</taxon>
        <taxon>Onygenales</taxon>
        <taxon>Ajellomycetaceae</taxon>
        <taxon>Paracoccidioides</taxon>
    </lineage>
</organism>
<evidence type="ECO:0000313" key="3">
    <source>
        <dbReference type="Proteomes" id="UP000002059"/>
    </source>
</evidence>
<dbReference type="EMBL" id="KN294014">
    <property type="protein sequence ID" value="KGQ00945.1"/>
    <property type="molecule type" value="Genomic_DNA"/>
</dbReference>
<accession>A0A0A2V458</accession>
<dbReference type="VEuPathDB" id="FungiDB:PAAG_12372"/>
<dbReference type="GeneID" id="26971054"/>
<protein>
    <submittedName>
        <fullName evidence="2">Uncharacterized protein</fullName>
    </submittedName>
</protein>
<reference evidence="2 3" key="1">
    <citation type="journal article" date="2011" name="PLoS Genet.">
        <title>Comparative genomic analysis of human fungal pathogens causing paracoccidioidomycosis.</title>
        <authorList>
            <person name="Desjardins C.A."/>
            <person name="Champion M.D."/>
            <person name="Holder J.W."/>
            <person name="Muszewska A."/>
            <person name="Goldberg J."/>
            <person name="Bailao A.M."/>
            <person name="Brigido M.M."/>
            <person name="Ferreira M.E."/>
            <person name="Garcia A.M."/>
            <person name="Grynberg M."/>
            <person name="Gujja S."/>
            <person name="Heiman D.I."/>
            <person name="Henn M.R."/>
            <person name="Kodira C.D."/>
            <person name="Leon-Narvaez H."/>
            <person name="Longo L.V."/>
            <person name="Ma L.J."/>
            <person name="Malavazi I."/>
            <person name="Matsuo A.L."/>
            <person name="Morais F.V."/>
            <person name="Pereira M."/>
            <person name="Rodriguez-Brito S."/>
            <person name="Sakthikumar S."/>
            <person name="Salem-Izacc S.M."/>
            <person name="Sykes S.M."/>
            <person name="Teixeira M.M."/>
            <person name="Vallejo M.C."/>
            <person name="Walter M.E."/>
            <person name="Yandava C."/>
            <person name="Young S."/>
            <person name="Zeng Q."/>
            <person name="Zucker J."/>
            <person name="Felipe M.S."/>
            <person name="Goldman G.H."/>
            <person name="Haas B.J."/>
            <person name="McEwen J.G."/>
            <person name="Nino-Vega G."/>
            <person name="Puccia R."/>
            <person name="San-Blas G."/>
            <person name="Soares C.M."/>
            <person name="Birren B.W."/>
            <person name="Cuomo C.A."/>
        </authorList>
    </citation>
    <scope>NUCLEOTIDE SEQUENCE [LARGE SCALE GENOMIC DNA]</scope>
    <source>
        <strain evidence="3">ATCC MYA-826 / Pb01</strain>
    </source>
</reference>
<proteinExistence type="predicted"/>
<dbReference type="HOGENOM" id="CLU_2776613_0_0_1"/>
<dbReference type="Proteomes" id="UP000002059">
    <property type="component" value="Partially assembled WGS sequence"/>
</dbReference>
<dbReference type="OrthoDB" id="10427822at2759"/>
<feature type="compositionally biased region" description="Basic and acidic residues" evidence="1">
    <location>
        <begin position="1"/>
        <end position="40"/>
    </location>
</feature>
<dbReference type="RefSeq" id="XP_015702513.1">
    <property type="nucleotide sequence ID" value="XM_015847870.1"/>
</dbReference>
<keyword evidence="3" id="KW-1185">Reference proteome</keyword>
<feature type="region of interest" description="Disordered" evidence="1">
    <location>
        <begin position="1"/>
        <end position="41"/>
    </location>
</feature>
<gene>
    <name evidence="2" type="ORF">PAAG_12372</name>
</gene>
<evidence type="ECO:0000256" key="1">
    <source>
        <dbReference type="SAM" id="MobiDB-lite"/>
    </source>
</evidence>
<evidence type="ECO:0000313" key="2">
    <source>
        <dbReference type="EMBL" id="KGQ00945.1"/>
    </source>
</evidence>
<dbReference type="KEGG" id="pbl:PAAG_12372"/>
<name>A0A0A2V458_PARBA</name>
<sequence length="69" mass="8312">MFAWRRDSVQEERSERNNQSKLDGKEKEIPNSELDRRFQLKDQQSIMVNPECVFSDRNEQQSPLRWLAS</sequence>